<dbReference type="EMBL" id="BLXT01005304">
    <property type="protein sequence ID" value="GFO21894.1"/>
    <property type="molecule type" value="Genomic_DNA"/>
</dbReference>
<evidence type="ECO:0000313" key="6">
    <source>
        <dbReference type="EMBL" id="GFO21894.1"/>
    </source>
</evidence>
<protein>
    <submittedName>
        <fullName evidence="6">Zinc transporter zip3</fullName>
    </submittedName>
</protein>
<evidence type="ECO:0000256" key="1">
    <source>
        <dbReference type="ARBA" id="ARBA00004141"/>
    </source>
</evidence>
<name>A0AAV4BSV1_9GAST</name>
<proteinExistence type="predicted"/>
<dbReference type="GO" id="GO:0005385">
    <property type="term" value="F:zinc ion transmembrane transporter activity"/>
    <property type="evidence" value="ECO:0007669"/>
    <property type="project" value="TreeGrafter"/>
</dbReference>
<feature type="transmembrane region" description="Helical" evidence="5">
    <location>
        <begin position="86"/>
        <end position="107"/>
    </location>
</feature>
<dbReference type="AlphaFoldDB" id="A0AAV4BSV1"/>
<comment type="subcellular location">
    <subcellularLocation>
        <location evidence="1">Membrane</location>
        <topology evidence="1">Multi-pass membrane protein</topology>
    </subcellularLocation>
</comment>
<comment type="caution">
    <text evidence="6">The sequence shown here is derived from an EMBL/GenBank/DDBJ whole genome shotgun (WGS) entry which is preliminary data.</text>
</comment>
<accession>A0AAV4BSV1</accession>
<dbReference type="Proteomes" id="UP000735302">
    <property type="component" value="Unassembled WGS sequence"/>
</dbReference>
<sequence length="357" mass="39017">MSVTISKVLSAIILFVSSMAFSLIPYCIIRRGSTSEDSVRRRNAILAYLNCFAGGVFLATFLCHILDEGGHEFDEYKEKAGLDTDFPIFNVVVGCGFFLVAFMELIAKKQMHKFGDSKHYNSEEEIVEQVNINVEMSQPPIKVSMPSQQPELQAGKIYGATESNNTKRPVILQKANDNVTRALVPNGTDKANSHAHNHAPKPVGLRAFLLLIALSFHTVFDGLAVGLQTSESEVWAVCAAIAIHKSVIAFCIGLEIFQCSRNKPVSAVVWLFVFAIMSPIGLSIGIFLTTGTADQLTKLLVSSILQGLAAGTFMYVTFLEILTMHIGHLSQGNVFHISIAFVGFCVMALSRLISHDD</sequence>
<reference evidence="6 7" key="1">
    <citation type="journal article" date="2021" name="Elife">
        <title>Chloroplast acquisition without the gene transfer in kleptoplastic sea slugs, Plakobranchus ocellatus.</title>
        <authorList>
            <person name="Maeda T."/>
            <person name="Takahashi S."/>
            <person name="Yoshida T."/>
            <person name="Shimamura S."/>
            <person name="Takaki Y."/>
            <person name="Nagai Y."/>
            <person name="Toyoda A."/>
            <person name="Suzuki Y."/>
            <person name="Arimoto A."/>
            <person name="Ishii H."/>
            <person name="Satoh N."/>
            <person name="Nishiyama T."/>
            <person name="Hasebe M."/>
            <person name="Maruyama T."/>
            <person name="Minagawa J."/>
            <person name="Obokata J."/>
            <person name="Shigenobu S."/>
        </authorList>
    </citation>
    <scope>NUCLEOTIDE SEQUENCE [LARGE SCALE GENOMIC DNA]</scope>
</reference>
<keyword evidence="4 5" id="KW-0472">Membrane</keyword>
<dbReference type="GO" id="GO:0005886">
    <property type="term" value="C:plasma membrane"/>
    <property type="evidence" value="ECO:0007669"/>
    <property type="project" value="TreeGrafter"/>
</dbReference>
<dbReference type="PANTHER" id="PTHR11040:SF203">
    <property type="entry name" value="FI18611P1-RELATED"/>
    <property type="match status" value="1"/>
</dbReference>
<gene>
    <name evidence="6" type="ORF">PoB_004839900</name>
</gene>
<evidence type="ECO:0000256" key="5">
    <source>
        <dbReference type="SAM" id="Phobius"/>
    </source>
</evidence>
<dbReference type="Pfam" id="PF02535">
    <property type="entry name" value="Zip"/>
    <property type="match status" value="1"/>
</dbReference>
<feature type="transmembrane region" description="Helical" evidence="5">
    <location>
        <begin position="234"/>
        <end position="257"/>
    </location>
</feature>
<evidence type="ECO:0000256" key="4">
    <source>
        <dbReference type="ARBA" id="ARBA00023136"/>
    </source>
</evidence>
<feature type="transmembrane region" description="Helical" evidence="5">
    <location>
        <begin position="45"/>
        <end position="66"/>
    </location>
</feature>
<dbReference type="PANTHER" id="PTHR11040">
    <property type="entry name" value="ZINC/IRON TRANSPORTER"/>
    <property type="match status" value="1"/>
</dbReference>
<evidence type="ECO:0000256" key="2">
    <source>
        <dbReference type="ARBA" id="ARBA00022692"/>
    </source>
</evidence>
<keyword evidence="2 5" id="KW-0812">Transmembrane</keyword>
<feature type="transmembrane region" description="Helical" evidence="5">
    <location>
        <begin position="269"/>
        <end position="288"/>
    </location>
</feature>
<evidence type="ECO:0000256" key="3">
    <source>
        <dbReference type="ARBA" id="ARBA00022989"/>
    </source>
</evidence>
<feature type="transmembrane region" description="Helical" evidence="5">
    <location>
        <begin position="207"/>
        <end position="228"/>
    </location>
</feature>
<organism evidence="6 7">
    <name type="scientific">Plakobranchus ocellatus</name>
    <dbReference type="NCBI Taxonomy" id="259542"/>
    <lineage>
        <taxon>Eukaryota</taxon>
        <taxon>Metazoa</taxon>
        <taxon>Spiralia</taxon>
        <taxon>Lophotrochozoa</taxon>
        <taxon>Mollusca</taxon>
        <taxon>Gastropoda</taxon>
        <taxon>Heterobranchia</taxon>
        <taxon>Euthyneura</taxon>
        <taxon>Panpulmonata</taxon>
        <taxon>Sacoglossa</taxon>
        <taxon>Placobranchoidea</taxon>
        <taxon>Plakobranchidae</taxon>
        <taxon>Plakobranchus</taxon>
    </lineage>
</organism>
<feature type="transmembrane region" description="Helical" evidence="5">
    <location>
        <begin position="334"/>
        <end position="353"/>
    </location>
</feature>
<keyword evidence="3 5" id="KW-1133">Transmembrane helix</keyword>
<feature type="transmembrane region" description="Helical" evidence="5">
    <location>
        <begin position="6"/>
        <end position="24"/>
    </location>
</feature>
<keyword evidence="7" id="KW-1185">Reference proteome</keyword>
<evidence type="ECO:0000313" key="7">
    <source>
        <dbReference type="Proteomes" id="UP000735302"/>
    </source>
</evidence>
<dbReference type="InterPro" id="IPR003689">
    <property type="entry name" value="ZIP"/>
</dbReference>
<feature type="transmembrane region" description="Helical" evidence="5">
    <location>
        <begin position="300"/>
        <end position="322"/>
    </location>
</feature>